<reference evidence="1" key="2">
    <citation type="submission" date="2020-11" db="EMBL/GenBank/DDBJ databases">
        <authorList>
            <person name="McCartney M.A."/>
            <person name="Auch B."/>
            <person name="Kono T."/>
            <person name="Mallez S."/>
            <person name="Becker A."/>
            <person name="Gohl D.M."/>
            <person name="Silverstein K.A.T."/>
            <person name="Koren S."/>
            <person name="Bechman K.B."/>
            <person name="Herman A."/>
            <person name="Abrahante J.E."/>
            <person name="Garbe J."/>
        </authorList>
    </citation>
    <scope>NUCLEOTIDE SEQUENCE</scope>
    <source>
        <strain evidence="1">Duluth1</strain>
        <tissue evidence="1">Whole animal</tissue>
    </source>
</reference>
<evidence type="ECO:0000313" key="1">
    <source>
        <dbReference type="EMBL" id="KAH3834117.1"/>
    </source>
</evidence>
<sequence length="65" mass="7255">MCNAINRGPLPPRSFFFQLLPSSIKLNPFTNPEASVTPLYEFCKLKPCSHATGMLQPGPHRLKLT</sequence>
<comment type="caution">
    <text evidence="1">The sequence shown here is derived from an EMBL/GenBank/DDBJ whole genome shotgun (WGS) entry which is preliminary data.</text>
</comment>
<protein>
    <submittedName>
        <fullName evidence="1">Uncharacterized protein</fullName>
    </submittedName>
</protein>
<dbReference type="Proteomes" id="UP000828390">
    <property type="component" value="Unassembled WGS sequence"/>
</dbReference>
<name>A0A9D4K758_DREPO</name>
<proteinExistence type="predicted"/>
<dbReference type="EMBL" id="JAIWYP010000004">
    <property type="protein sequence ID" value="KAH3834117.1"/>
    <property type="molecule type" value="Genomic_DNA"/>
</dbReference>
<reference evidence="1" key="1">
    <citation type="journal article" date="2019" name="bioRxiv">
        <title>The Genome of the Zebra Mussel, Dreissena polymorpha: A Resource for Invasive Species Research.</title>
        <authorList>
            <person name="McCartney M.A."/>
            <person name="Auch B."/>
            <person name="Kono T."/>
            <person name="Mallez S."/>
            <person name="Zhang Y."/>
            <person name="Obille A."/>
            <person name="Becker A."/>
            <person name="Abrahante J.E."/>
            <person name="Garbe J."/>
            <person name="Badalamenti J.P."/>
            <person name="Herman A."/>
            <person name="Mangelson H."/>
            <person name="Liachko I."/>
            <person name="Sullivan S."/>
            <person name="Sone E.D."/>
            <person name="Koren S."/>
            <person name="Silverstein K.A.T."/>
            <person name="Beckman K.B."/>
            <person name="Gohl D.M."/>
        </authorList>
    </citation>
    <scope>NUCLEOTIDE SEQUENCE</scope>
    <source>
        <strain evidence="1">Duluth1</strain>
        <tissue evidence="1">Whole animal</tissue>
    </source>
</reference>
<keyword evidence="2" id="KW-1185">Reference proteome</keyword>
<evidence type="ECO:0000313" key="2">
    <source>
        <dbReference type="Proteomes" id="UP000828390"/>
    </source>
</evidence>
<accession>A0A9D4K758</accession>
<gene>
    <name evidence="1" type="ORF">DPMN_107436</name>
</gene>
<organism evidence="1 2">
    <name type="scientific">Dreissena polymorpha</name>
    <name type="common">Zebra mussel</name>
    <name type="synonym">Mytilus polymorpha</name>
    <dbReference type="NCBI Taxonomy" id="45954"/>
    <lineage>
        <taxon>Eukaryota</taxon>
        <taxon>Metazoa</taxon>
        <taxon>Spiralia</taxon>
        <taxon>Lophotrochozoa</taxon>
        <taxon>Mollusca</taxon>
        <taxon>Bivalvia</taxon>
        <taxon>Autobranchia</taxon>
        <taxon>Heteroconchia</taxon>
        <taxon>Euheterodonta</taxon>
        <taxon>Imparidentia</taxon>
        <taxon>Neoheterodontei</taxon>
        <taxon>Myida</taxon>
        <taxon>Dreissenoidea</taxon>
        <taxon>Dreissenidae</taxon>
        <taxon>Dreissena</taxon>
    </lineage>
</organism>
<dbReference type="AlphaFoldDB" id="A0A9D4K758"/>